<accession>A0A4Y1NRG2</accession>
<proteinExistence type="predicted"/>
<feature type="compositionally biased region" description="Basic and acidic residues" evidence="2">
    <location>
        <begin position="122"/>
        <end position="135"/>
    </location>
</feature>
<feature type="region of interest" description="Disordered" evidence="2">
    <location>
        <begin position="116"/>
        <end position="135"/>
    </location>
</feature>
<keyword evidence="1" id="KW-0175">Coiled coil</keyword>
<evidence type="ECO:0000313" key="3">
    <source>
        <dbReference type="EMBL" id="AXH43549.1"/>
    </source>
</evidence>
<name>A0A4Y1NRG2_9CAUD</name>
<evidence type="ECO:0000256" key="2">
    <source>
        <dbReference type="SAM" id="MobiDB-lite"/>
    </source>
</evidence>
<organism evidence="3 4">
    <name type="scientific">Erwinia phage vB_EhrS_59</name>
    <dbReference type="NCBI Taxonomy" id="2283025"/>
    <lineage>
        <taxon>Viruses</taxon>
        <taxon>Duplodnaviria</taxon>
        <taxon>Heunggongvirae</taxon>
        <taxon>Uroviricota</taxon>
        <taxon>Caudoviricetes</taxon>
        <taxon>Feofaniavirus</taxon>
        <taxon>Feofaniavirus Eho59</taxon>
    </lineage>
</organism>
<dbReference type="Proteomes" id="UP000310697">
    <property type="component" value="Segment"/>
</dbReference>
<reference evidence="3 4" key="1">
    <citation type="journal article" date="2019" name="J. Basic Microbiol.">
        <title>Complete genome sequence analysis of temperate Erwinia bacteriophages 49 and 59.</title>
        <authorList>
            <person name="Zlatohurska M."/>
            <person name="Gorb T."/>
            <person name="Romaniuk L."/>
            <person name="Korol N."/>
            <person name="Faidiuk Y."/>
            <person name="Kropinski A.M."/>
            <person name="Kushkina A."/>
            <person name="Tovkach F."/>
        </authorList>
    </citation>
    <scope>NUCLEOTIDE SEQUENCE [LARGE SCALE GENOMIC DNA]</scope>
</reference>
<protein>
    <submittedName>
        <fullName evidence="3">Uncharacterized protein</fullName>
    </submittedName>
</protein>
<feature type="coiled-coil region" evidence="1">
    <location>
        <begin position="2"/>
        <end position="64"/>
    </location>
</feature>
<gene>
    <name evidence="3" type="ORF">MZUP2_310</name>
</gene>
<keyword evidence="4" id="KW-1185">Reference proteome</keyword>
<evidence type="ECO:0000256" key="1">
    <source>
        <dbReference type="SAM" id="Coils"/>
    </source>
</evidence>
<evidence type="ECO:0000313" key="4">
    <source>
        <dbReference type="Proteomes" id="UP000310697"/>
    </source>
</evidence>
<dbReference type="EMBL" id="MH443101">
    <property type="protein sequence ID" value="AXH43549.1"/>
    <property type="molecule type" value="Genomic_DNA"/>
</dbReference>
<sequence>MSDKAEQLASQAIEKVNELKELAINADAALSDAQSQNEGYFIQVGELESKVDDLENRSEVYRNEILTDSEMIGLAIEIMDKIKSKNDSGVFTMPIDEQNQLNETLMYLKQRKQSIEQYRTATDPKPRTYEQYRNP</sequence>